<comment type="caution">
    <text evidence="1">The sequence shown here is derived from an EMBL/GenBank/DDBJ whole genome shotgun (WGS) entry which is preliminary data.</text>
</comment>
<keyword evidence="2" id="KW-1185">Reference proteome</keyword>
<dbReference type="Proteomes" id="UP000634136">
    <property type="component" value="Unassembled WGS sequence"/>
</dbReference>
<protein>
    <submittedName>
        <fullName evidence="1">Uncharacterized protein</fullName>
    </submittedName>
</protein>
<name>A0A834TNH2_9FABA</name>
<reference evidence="1" key="1">
    <citation type="submission" date="2020-09" db="EMBL/GenBank/DDBJ databases">
        <title>Genome-Enabled Discovery of Anthraquinone Biosynthesis in Senna tora.</title>
        <authorList>
            <person name="Kang S.-H."/>
            <person name="Pandey R.P."/>
            <person name="Lee C.-M."/>
            <person name="Sim J.-S."/>
            <person name="Jeong J.-T."/>
            <person name="Choi B.-S."/>
            <person name="Jung M."/>
            <person name="Ginzburg D."/>
            <person name="Zhao K."/>
            <person name="Won S.Y."/>
            <person name="Oh T.-J."/>
            <person name="Yu Y."/>
            <person name="Kim N.-H."/>
            <person name="Lee O.R."/>
            <person name="Lee T.-H."/>
            <person name="Bashyal P."/>
            <person name="Kim T.-S."/>
            <person name="Lee W.-H."/>
            <person name="Kawkins C."/>
            <person name="Kim C.-K."/>
            <person name="Kim J.S."/>
            <person name="Ahn B.O."/>
            <person name="Rhee S.Y."/>
            <person name="Sohng J.K."/>
        </authorList>
    </citation>
    <scope>NUCLEOTIDE SEQUENCE</scope>
    <source>
        <tissue evidence="1">Leaf</tissue>
    </source>
</reference>
<proteinExistence type="predicted"/>
<gene>
    <name evidence="1" type="ORF">G2W53_022901</name>
</gene>
<dbReference type="AlphaFoldDB" id="A0A834TNH2"/>
<organism evidence="1 2">
    <name type="scientific">Senna tora</name>
    <dbReference type="NCBI Taxonomy" id="362788"/>
    <lineage>
        <taxon>Eukaryota</taxon>
        <taxon>Viridiplantae</taxon>
        <taxon>Streptophyta</taxon>
        <taxon>Embryophyta</taxon>
        <taxon>Tracheophyta</taxon>
        <taxon>Spermatophyta</taxon>
        <taxon>Magnoliopsida</taxon>
        <taxon>eudicotyledons</taxon>
        <taxon>Gunneridae</taxon>
        <taxon>Pentapetalae</taxon>
        <taxon>rosids</taxon>
        <taxon>fabids</taxon>
        <taxon>Fabales</taxon>
        <taxon>Fabaceae</taxon>
        <taxon>Caesalpinioideae</taxon>
        <taxon>Cassia clade</taxon>
        <taxon>Senna</taxon>
    </lineage>
</organism>
<sequence length="46" mass="5139">MASTKPHKRINTILACRVRGGFSLKAHSEAKVMMKTKKKVNHISTC</sequence>
<evidence type="ECO:0000313" key="1">
    <source>
        <dbReference type="EMBL" id="KAF7824757.1"/>
    </source>
</evidence>
<accession>A0A834TNH2</accession>
<dbReference type="EMBL" id="JAAIUW010000007">
    <property type="protein sequence ID" value="KAF7824757.1"/>
    <property type="molecule type" value="Genomic_DNA"/>
</dbReference>
<evidence type="ECO:0000313" key="2">
    <source>
        <dbReference type="Proteomes" id="UP000634136"/>
    </source>
</evidence>